<feature type="region of interest" description="Disordered" evidence="11">
    <location>
        <begin position="57"/>
        <end position="76"/>
    </location>
</feature>
<dbReference type="HAMAP" id="MF_01382">
    <property type="entry name" value="SecA"/>
    <property type="match status" value="1"/>
</dbReference>
<dbReference type="CDD" id="cd17928">
    <property type="entry name" value="DEXDc_SecA"/>
    <property type="match status" value="1"/>
</dbReference>
<dbReference type="PANTHER" id="PTHR30612:SF0">
    <property type="entry name" value="CHLOROPLAST PROTEIN-TRANSPORTING ATPASE"/>
    <property type="match status" value="1"/>
</dbReference>
<keyword evidence="7" id="KW-1278">Translocase</keyword>
<evidence type="ECO:0000256" key="1">
    <source>
        <dbReference type="ARBA" id="ARBA00004170"/>
    </source>
</evidence>
<dbReference type="InterPro" id="IPR036670">
    <property type="entry name" value="SecA_X-link_sf"/>
</dbReference>
<evidence type="ECO:0000256" key="3">
    <source>
        <dbReference type="ARBA" id="ARBA00022448"/>
    </source>
</evidence>
<dbReference type="InterPro" id="IPR011116">
    <property type="entry name" value="SecA_Wing/Scaffold"/>
</dbReference>
<dbReference type="Proteomes" id="UP001530377">
    <property type="component" value="Unassembled WGS sequence"/>
</dbReference>
<dbReference type="PROSITE" id="PS51192">
    <property type="entry name" value="HELICASE_ATP_BIND_1"/>
    <property type="match status" value="1"/>
</dbReference>
<organism evidence="14 15">
    <name type="scientific">Cyclostephanos tholiformis</name>
    <dbReference type="NCBI Taxonomy" id="382380"/>
    <lineage>
        <taxon>Eukaryota</taxon>
        <taxon>Sar</taxon>
        <taxon>Stramenopiles</taxon>
        <taxon>Ochrophyta</taxon>
        <taxon>Bacillariophyta</taxon>
        <taxon>Coscinodiscophyceae</taxon>
        <taxon>Thalassiosirophycidae</taxon>
        <taxon>Stephanodiscales</taxon>
        <taxon>Stephanodiscaceae</taxon>
        <taxon>Cyclostephanos</taxon>
    </lineage>
</organism>
<dbReference type="PRINTS" id="PR00906">
    <property type="entry name" value="SECA"/>
</dbReference>
<evidence type="ECO:0000256" key="7">
    <source>
        <dbReference type="ARBA" id="ARBA00022967"/>
    </source>
</evidence>
<dbReference type="PANTHER" id="PTHR30612">
    <property type="entry name" value="SECA INNER MEMBRANE COMPONENT OF SEC PROTEIN SECRETION SYSTEM"/>
    <property type="match status" value="1"/>
</dbReference>
<dbReference type="Pfam" id="PF01043">
    <property type="entry name" value="SecA_PP_bind"/>
    <property type="match status" value="1"/>
</dbReference>
<evidence type="ECO:0000313" key="15">
    <source>
        <dbReference type="Proteomes" id="UP001530377"/>
    </source>
</evidence>
<evidence type="ECO:0000256" key="9">
    <source>
        <dbReference type="ARBA" id="ARBA00023136"/>
    </source>
</evidence>
<dbReference type="PROSITE" id="PS51196">
    <property type="entry name" value="SECA_MOTOR_DEAD"/>
    <property type="match status" value="1"/>
</dbReference>
<keyword evidence="9" id="KW-0472">Membrane</keyword>
<feature type="domain" description="Helicase ATP-binding" evidence="12">
    <location>
        <begin position="186"/>
        <end position="328"/>
    </location>
</feature>
<evidence type="ECO:0000256" key="4">
    <source>
        <dbReference type="ARBA" id="ARBA00022741"/>
    </source>
</evidence>
<dbReference type="Gene3D" id="1.10.3060.10">
    <property type="entry name" value="Helical scaffold and wing domains of SecA"/>
    <property type="match status" value="1"/>
</dbReference>
<dbReference type="SUPFAM" id="SSF81886">
    <property type="entry name" value="Helical scaffold and wing domains of SecA"/>
    <property type="match status" value="1"/>
</dbReference>
<dbReference type="SUPFAM" id="SSF52540">
    <property type="entry name" value="P-loop containing nucleoside triphosphate hydrolases"/>
    <property type="match status" value="2"/>
</dbReference>
<dbReference type="GO" id="GO:0016020">
    <property type="term" value="C:membrane"/>
    <property type="evidence" value="ECO:0007669"/>
    <property type="project" value="UniProtKB-SubCell"/>
</dbReference>
<evidence type="ECO:0000256" key="8">
    <source>
        <dbReference type="ARBA" id="ARBA00023010"/>
    </source>
</evidence>
<reference evidence="14 15" key="1">
    <citation type="submission" date="2024-10" db="EMBL/GenBank/DDBJ databases">
        <title>Updated reference genomes for cyclostephanoid diatoms.</title>
        <authorList>
            <person name="Roberts W.R."/>
            <person name="Alverson A.J."/>
        </authorList>
    </citation>
    <scope>NUCLEOTIDE SEQUENCE [LARGE SCALE GENOMIC DNA]</scope>
    <source>
        <strain evidence="14 15">AJA228-03</strain>
    </source>
</reference>
<comment type="subcellular location">
    <subcellularLocation>
        <location evidence="1">Membrane</location>
        <topology evidence="1">Peripheral membrane protein</topology>
    </subcellularLocation>
</comment>
<dbReference type="InterPro" id="IPR011130">
    <property type="entry name" value="SecA_preprotein_X-link_dom"/>
</dbReference>
<keyword evidence="5 10" id="KW-0067">ATP-binding</keyword>
<evidence type="ECO:0000256" key="6">
    <source>
        <dbReference type="ARBA" id="ARBA00022927"/>
    </source>
</evidence>
<name>A0ABD3RYD5_9STRA</name>
<evidence type="ECO:0000256" key="10">
    <source>
        <dbReference type="RuleBase" id="RU003874"/>
    </source>
</evidence>
<dbReference type="EMBL" id="JALLPB020000116">
    <property type="protein sequence ID" value="KAL3817183.1"/>
    <property type="molecule type" value="Genomic_DNA"/>
</dbReference>
<comment type="similarity">
    <text evidence="2 10">Belongs to the SecA family.</text>
</comment>
<dbReference type="Pfam" id="PF21090">
    <property type="entry name" value="P-loop_SecA"/>
    <property type="match status" value="1"/>
</dbReference>
<gene>
    <name evidence="14" type="ORF">ACHAXA_007726</name>
</gene>
<dbReference type="Pfam" id="PF07517">
    <property type="entry name" value="SecA_DEAD"/>
    <property type="match status" value="1"/>
</dbReference>
<evidence type="ECO:0000259" key="12">
    <source>
        <dbReference type="PROSITE" id="PS51192"/>
    </source>
</evidence>
<dbReference type="SUPFAM" id="SSF81767">
    <property type="entry name" value="Pre-protein crosslinking domain of SecA"/>
    <property type="match status" value="1"/>
</dbReference>
<dbReference type="Gene3D" id="3.90.1440.10">
    <property type="entry name" value="SecA, preprotein cross-linking domain"/>
    <property type="match status" value="1"/>
</dbReference>
<dbReference type="InterPro" id="IPR020937">
    <property type="entry name" value="SecA_CS"/>
</dbReference>
<proteinExistence type="inferred from homology"/>
<keyword evidence="6 10" id="KW-0653">Protein transport</keyword>
<dbReference type="Pfam" id="PF07516">
    <property type="entry name" value="SecA_SW"/>
    <property type="match status" value="1"/>
</dbReference>
<dbReference type="InterPro" id="IPR044722">
    <property type="entry name" value="SecA_SF2_C"/>
</dbReference>
<dbReference type="InterPro" id="IPR000185">
    <property type="entry name" value="SecA"/>
</dbReference>
<evidence type="ECO:0000256" key="5">
    <source>
        <dbReference type="ARBA" id="ARBA00022840"/>
    </source>
</evidence>
<keyword evidence="15" id="KW-1185">Reference proteome</keyword>
<evidence type="ECO:0000259" key="13">
    <source>
        <dbReference type="PROSITE" id="PS51196"/>
    </source>
</evidence>
<protein>
    <recommendedName>
        <fullName evidence="10">Protein translocase subunit SecA</fullName>
    </recommendedName>
</protein>
<dbReference type="PROSITE" id="PS01312">
    <property type="entry name" value="SECA"/>
    <property type="match status" value="1"/>
</dbReference>
<dbReference type="InterPro" id="IPR014001">
    <property type="entry name" value="Helicase_ATP-bd"/>
</dbReference>
<dbReference type="InterPro" id="IPR027417">
    <property type="entry name" value="P-loop_NTPase"/>
</dbReference>
<dbReference type="AlphaFoldDB" id="A0ABD3RYD5"/>
<dbReference type="SMART" id="SM00958">
    <property type="entry name" value="SecA_PP_bind"/>
    <property type="match status" value="1"/>
</dbReference>
<comment type="caution">
    <text evidence="14">The sequence shown here is derived from an EMBL/GenBank/DDBJ whole genome shotgun (WGS) entry which is preliminary data.</text>
</comment>
<sequence>MMLIIAVSVLYRDDGGHVVQGYVVIRPIPSTATTSSSSSSSSSTIINVRRGPFLGISSRPPHHFHSSSQSSSSSSSSFSSSSALSMGVVEEFVAGRDAETRRESNDAYLAVLRKRVDNINRLESYVEELDDDDMLDKTSEFRKRISDGESIDVNDVGSTLLDEAYAVVREAAWRVIEQRHYDVQLLGGLALHDGRLAEMATGEGKTLVSTLPCYVNALVEGRTSFVVTVNDYLARRDMERMGQVHRYLGLTVGLVQAGMTEDERREAYNSDVVYVTNSELGFDYLRDHLALSPAQTVLPPNAFANGYCVVDEADSVLIDEARTPLIISKQVPAPSSKYRVANTLADNLRPKVHYDVDVKNKNVVLNERGYKDCERALGVSSLFEEPSDATGAWAPYILNAIKAKELFNKDVEYTVLPDGKGVGIIDSFTGRVLDGRRWSDGLHQSIEAKEGIEVSEQSKVIAKVTYQSLFRQFTRLSGMTGTAMSDAAELEFTYGLVVTPIPTALPIARRDYPDVAFRTRDAANKALVKEVLNVGGGSKDGRPCLIGTTSVAQSLVIVKALEDAGIKAELLNALPENAARESEIVAQAGRPGVVTVATNMAGRGTDILLGGCPNTMARLKTRSFLFDQGVLGAAERAFYPRPPDDGYYPCDIDDDTVFMLKDAAASLKKEFGDGLTAIKFDEILTVATDTTEGDDDPAYIVKLRNAAQAVKETFQEKLAPEKEIVRSRGGLYVMGTNRHESSRIDGQLRGRAGRQGDPGTSRFFLSFEDDMFVIFGGDGLKSILKTFRVSEDMPIEAPQVTDALNKVQLAVEEKYRDIRGQILDFDDVLNEQRKVFYRRRQQILFSNPETTLKIMDDYHRETVSDIVKAQTNEDGSVKVGKVLEKIGQFFPSVLPVVTVDDIADLKQDQVISFLVVAVEEIFKAKVDELEKKAKADGRAPGSLARSANYITLVSMDNAWSDHLQNMENLKENVYLRKYQDLNPADEYKRESLAMFEGLLDKMRLNTIFSLWQSLTPAVLSKSS</sequence>
<feature type="compositionally biased region" description="Low complexity" evidence="11">
    <location>
        <begin position="66"/>
        <end position="76"/>
    </location>
</feature>
<keyword evidence="8 10" id="KW-0811">Translocation</keyword>
<dbReference type="InterPro" id="IPR036266">
    <property type="entry name" value="SecA_Wing/Scaffold_sf"/>
</dbReference>
<dbReference type="GO" id="GO:0005524">
    <property type="term" value="F:ATP binding"/>
    <property type="evidence" value="ECO:0007669"/>
    <property type="project" value="UniProtKB-KW"/>
</dbReference>
<evidence type="ECO:0000256" key="11">
    <source>
        <dbReference type="SAM" id="MobiDB-lite"/>
    </source>
</evidence>
<feature type="domain" description="SecA family profile" evidence="13">
    <location>
        <begin position="94"/>
        <end position="796"/>
    </location>
</feature>
<accession>A0ABD3RYD5</accession>
<dbReference type="Gene3D" id="3.40.50.300">
    <property type="entry name" value="P-loop containing nucleotide triphosphate hydrolases"/>
    <property type="match status" value="2"/>
</dbReference>
<dbReference type="GO" id="GO:0015031">
    <property type="term" value="P:protein transport"/>
    <property type="evidence" value="ECO:0007669"/>
    <property type="project" value="UniProtKB-KW"/>
</dbReference>
<evidence type="ECO:0000256" key="2">
    <source>
        <dbReference type="ARBA" id="ARBA00007650"/>
    </source>
</evidence>
<dbReference type="InterPro" id="IPR011115">
    <property type="entry name" value="SecA_DEAD"/>
</dbReference>
<keyword evidence="4 10" id="KW-0547">Nucleotide-binding</keyword>
<dbReference type="InterPro" id="IPR014018">
    <property type="entry name" value="SecA_motor_DEAD"/>
</dbReference>
<dbReference type="NCBIfam" id="TIGR00963">
    <property type="entry name" value="secA"/>
    <property type="match status" value="1"/>
</dbReference>
<dbReference type="SMART" id="SM00957">
    <property type="entry name" value="SecA_DEAD"/>
    <property type="match status" value="1"/>
</dbReference>
<keyword evidence="3 10" id="KW-0813">Transport</keyword>
<evidence type="ECO:0000313" key="14">
    <source>
        <dbReference type="EMBL" id="KAL3817183.1"/>
    </source>
</evidence>